<dbReference type="Pfam" id="PF00847">
    <property type="entry name" value="AP2"/>
    <property type="match status" value="2"/>
</dbReference>
<dbReference type="InterPro" id="IPR016177">
    <property type="entry name" value="DNA-bd_dom_sf"/>
</dbReference>
<dbReference type="PANTHER" id="PTHR32467">
    <property type="entry name" value="AP2-LIKE ETHYLENE-RESPONSIVE TRANSCRIPTION FACTOR"/>
    <property type="match status" value="1"/>
</dbReference>
<dbReference type="PROSITE" id="PS51032">
    <property type="entry name" value="AP2_ERF"/>
    <property type="match status" value="2"/>
</dbReference>
<feature type="domain" description="AP2/ERF" evidence="8">
    <location>
        <begin position="146"/>
        <end position="202"/>
    </location>
</feature>
<dbReference type="GO" id="GO:0009909">
    <property type="term" value="P:regulation of flower development"/>
    <property type="evidence" value="ECO:0007669"/>
    <property type="project" value="UniProtKB-ARBA"/>
</dbReference>
<dbReference type="PRINTS" id="PR00367">
    <property type="entry name" value="ETHRSPELEMNT"/>
</dbReference>
<evidence type="ECO:0000256" key="5">
    <source>
        <dbReference type="ARBA" id="ARBA00023242"/>
    </source>
</evidence>
<dbReference type="FunFam" id="3.30.730.10:FF:000004">
    <property type="entry name" value="AP2-like ethylene-responsive transcription factor"/>
    <property type="match status" value="1"/>
</dbReference>
<dbReference type="SUPFAM" id="SSF54171">
    <property type="entry name" value="DNA-binding domain"/>
    <property type="match status" value="2"/>
</dbReference>
<evidence type="ECO:0000256" key="7">
    <source>
        <dbReference type="SAM" id="MobiDB-lite"/>
    </source>
</evidence>
<dbReference type="EMBL" id="MW375881">
    <property type="protein sequence ID" value="QRN75514.1"/>
    <property type="molecule type" value="mRNA"/>
</dbReference>
<evidence type="ECO:0000313" key="9">
    <source>
        <dbReference type="EMBL" id="QRN75514.1"/>
    </source>
</evidence>
<evidence type="ECO:0000259" key="8">
    <source>
        <dbReference type="PROSITE" id="PS51032"/>
    </source>
</evidence>
<comment type="similarity">
    <text evidence="6">Belongs to the AP2/ERF transcription factor family. AP2 subfamily.</text>
</comment>
<name>A0A891ZV76_9ASPA</name>
<evidence type="ECO:0000256" key="1">
    <source>
        <dbReference type="ARBA" id="ARBA00004123"/>
    </source>
</evidence>
<dbReference type="InterPro" id="IPR036955">
    <property type="entry name" value="AP2/ERF_dom_sf"/>
</dbReference>
<keyword evidence="4" id="KW-0804">Transcription</keyword>
<feature type="domain" description="AP2/ERF" evidence="8">
    <location>
        <begin position="238"/>
        <end position="295"/>
    </location>
</feature>
<comment type="subcellular location">
    <subcellularLocation>
        <location evidence="1">Nucleus</location>
    </subcellularLocation>
</comment>
<dbReference type="SMART" id="SM00380">
    <property type="entry name" value="AP2"/>
    <property type="match status" value="2"/>
</dbReference>
<feature type="region of interest" description="Disordered" evidence="7">
    <location>
        <begin position="21"/>
        <end position="51"/>
    </location>
</feature>
<dbReference type="CDD" id="cd00018">
    <property type="entry name" value="AP2"/>
    <property type="match status" value="2"/>
</dbReference>
<evidence type="ECO:0000256" key="4">
    <source>
        <dbReference type="ARBA" id="ARBA00023163"/>
    </source>
</evidence>
<feature type="region of interest" description="Disordered" evidence="7">
    <location>
        <begin position="396"/>
        <end position="418"/>
    </location>
</feature>
<keyword evidence="5" id="KW-0539">Nucleus</keyword>
<dbReference type="GO" id="GO:0005634">
    <property type="term" value="C:nucleus"/>
    <property type="evidence" value="ECO:0007669"/>
    <property type="project" value="UniProtKB-SubCell"/>
</dbReference>
<keyword evidence="3" id="KW-0238">DNA-binding</keyword>
<dbReference type="InterPro" id="IPR001471">
    <property type="entry name" value="AP2/ERF_dom"/>
</dbReference>
<proteinExistence type="evidence at transcript level"/>
<protein>
    <submittedName>
        <fullName evidence="9">APETALA2</fullName>
    </submittedName>
</protein>
<accession>A0A891ZV76</accession>
<keyword evidence="2" id="KW-0805">Transcription regulation</keyword>
<feature type="compositionally biased region" description="Low complexity" evidence="7">
    <location>
        <begin position="37"/>
        <end position="51"/>
    </location>
</feature>
<dbReference type="GO" id="GO:0003677">
    <property type="term" value="F:DNA binding"/>
    <property type="evidence" value="ECO:0007669"/>
    <property type="project" value="UniProtKB-KW"/>
</dbReference>
<evidence type="ECO:0000256" key="6">
    <source>
        <dbReference type="ARBA" id="ARBA00037973"/>
    </source>
</evidence>
<dbReference type="Gene3D" id="3.30.730.10">
    <property type="entry name" value="AP2/ERF domain"/>
    <property type="match status" value="2"/>
</dbReference>
<evidence type="ECO:0000256" key="2">
    <source>
        <dbReference type="ARBA" id="ARBA00023015"/>
    </source>
</evidence>
<evidence type="ECO:0000256" key="3">
    <source>
        <dbReference type="ARBA" id="ARBA00023125"/>
    </source>
</evidence>
<reference evidence="9" key="1">
    <citation type="journal article" date="2021" name="Mol. Biol. Evol.">
        <title>The evolution of euAPETALA2 genes in vascular plants: from plesiomorphic roles in sporangia to acquired functions in ovules and fruits.</title>
        <authorList>
            <person name="Zumajo-Cardona C."/>
            <person name="Pabon-Mora N."/>
            <person name="Ambrose B.A."/>
        </authorList>
    </citation>
    <scope>NUCLEOTIDE SEQUENCE</scope>
    <source>
        <strain evidence="9">K</strain>
    </source>
</reference>
<dbReference type="PANTHER" id="PTHR32467:SF142">
    <property type="entry name" value="FLORAL HOMEOTIC PROTEIN APETALA 2"/>
    <property type="match status" value="1"/>
</dbReference>
<organism evidence="9">
    <name type="scientific">Maxillaria aurea</name>
    <dbReference type="NCBI Taxonomy" id="350156"/>
    <lineage>
        <taxon>Eukaryota</taxon>
        <taxon>Viridiplantae</taxon>
        <taxon>Streptophyta</taxon>
        <taxon>Embryophyta</taxon>
        <taxon>Tracheophyta</taxon>
        <taxon>Spermatophyta</taxon>
        <taxon>Magnoliopsida</taxon>
        <taxon>Liliopsida</taxon>
        <taxon>Asparagales</taxon>
        <taxon>Orchidaceae</taxon>
        <taxon>Epidendroideae</taxon>
        <taxon>Cymbidieae</taxon>
        <taxon>Maxillariinae</taxon>
        <taxon>Maxillaria</taxon>
        <taxon>Maxillaria incertae sedis</taxon>
    </lineage>
</organism>
<dbReference type="GO" id="GO:0003700">
    <property type="term" value="F:DNA-binding transcription factor activity"/>
    <property type="evidence" value="ECO:0007669"/>
    <property type="project" value="InterPro"/>
</dbReference>
<sequence>MWDLNGLPDQEKAAIARVEEISSDGSGGCDAMGMEAGSGSTENSSSSSVVIEHSNGGAGVEDLFGLDESYSAESEPIVTHQFFPISERQPEAPLLSLGTGGMPPEKNNWFGLKLSKPTMAGGVVKTMMVSQPIKKSRRGPRSRSSQYRGVTFYRRTGRWESHIWDSGKQVYLGGFDTAHAAARAYDRAAIKFRGVDADINFILSEYEDELKQMGDLTKEEFVHLLRRQSTGFPRGSSKFRGVTLHKCGRWEARLGQLLGKKYVYLGLFDTEVEAARAYDKAAIKLNGRDAVTNFDSKKYEEELNSEDVEADHNLELTLGSSSSKKSRLEPIEDDRLMIMDQSIPMNAWIRSTGAKYDGKPKLPEDGKYRTNHHPLSSIYMQNQSLQSNRVEFVGHQQFPSSSHGSRTGDGGLGLYSLPISGGEQPRRLPVSAMGGGFQWPEAAAFTARSSPYLFSAATAASSGFCYQTVRPQPKTVLRN</sequence>
<dbReference type="AlphaFoldDB" id="A0A891ZV76"/>